<dbReference type="SUPFAM" id="SSF55785">
    <property type="entry name" value="PYP-like sensor domain (PAS domain)"/>
    <property type="match status" value="1"/>
</dbReference>
<evidence type="ECO:0000313" key="2">
    <source>
        <dbReference type="EMBL" id="KEO52966.1"/>
    </source>
</evidence>
<dbReference type="EMBL" id="AUND01000023">
    <property type="protein sequence ID" value="KEO52966.1"/>
    <property type="molecule type" value="Genomic_DNA"/>
</dbReference>
<dbReference type="eggNOG" id="COG0840">
    <property type="taxonomic scope" value="Bacteria"/>
</dbReference>
<dbReference type="InterPro" id="IPR013655">
    <property type="entry name" value="PAS_fold_3"/>
</dbReference>
<keyword evidence="3" id="KW-1185">Reference proteome</keyword>
<dbReference type="Pfam" id="PF08447">
    <property type="entry name" value="PAS_3"/>
    <property type="match status" value="1"/>
</dbReference>
<dbReference type="Gene3D" id="3.30.450.20">
    <property type="entry name" value="PAS domain"/>
    <property type="match status" value="1"/>
</dbReference>
<organism evidence="2 3">
    <name type="scientific">Thioclava pacifica DSM 10166</name>
    <dbReference type="NCBI Taxonomy" id="1353537"/>
    <lineage>
        <taxon>Bacteria</taxon>
        <taxon>Pseudomonadati</taxon>
        <taxon>Pseudomonadota</taxon>
        <taxon>Alphaproteobacteria</taxon>
        <taxon>Rhodobacterales</taxon>
        <taxon>Paracoccaceae</taxon>
        <taxon>Thioclava</taxon>
    </lineage>
</organism>
<comment type="caution">
    <text evidence="2">The sequence shown here is derived from an EMBL/GenBank/DDBJ whole genome shotgun (WGS) entry which is preliminary data.</text>
</comment>
<feature type="domain" description="PAS fold-3" evidence="1">
    <location>
        <begin position="41"/>
        <end position="109"/>
    </location>
</feature>
<dbReference type="InterPro" id="IPR000014">
    <property type="entry name" value="PAS"/>
</dbReference>
<dbReference type="Proteomes" id="UP000027432">
    <property type="component" value="Unassembled WGS sequence"/>
</dbReference>
<proteinExistence type="predicted"/>
<evidence type="ECO:0000259" key="1">
    <source>
        <dbReference type="Pfam" id="PF08447"/>
    </source>
</evidence>
<dbReference type="InterPro" id="IPR035965">
    <property type="entry name" value="PAS-like_dom_sf"/>
</dbReference>
<dbReference type="AlphaFoldDB" id="A0A074J642"/>
<dbReference type="NCBIfam" id="TIGR00229">
    <property type="entry name" value="sensory_box"/>
    <property type="match status" value="1"/>
</dbReference>
<gene>
    <name evidence="2" type="ORF">TP2_08485</name>
</gene>
<dbReference type="STRING" id="1353537.TP2_08485"/>
<protein>
    <recommendedName>
        <fullName evidence="1">PAS fold-3 domain-containing protein</fullName>
    </recommendedName>
</protein>
<name>A0A074J642_9RHOB</name>
<reference evidence="2 3" key="1">
    <citation type="submission" date="2013-07" db="EMBL/GenBank/DDBJ databases">
        <title>Thioclava pacifica DSM 10166 Genome Sequencing.</title>
        <authorList>
            <person name="Lai Q."/>
            <person name="Shao Z."/>
        </authorList>
    </citation>
    <scope>NUCLEOTIDE SEQUENCE [LARGE SCALE GENOMIC DNA]</scope>
    <source>
        <strain evidence="2 3">DSM 10166</strain>
    </source>
</reference>
<sequence>MPRIMNLETDPHDRFGDEVPFALHELFYSRTDPRGVIQAGNEIFRRVSGYDWSELIGAPHKIVRHPDTPKGVFRLLWDAIQKGHPMGAYVKNRAKNGGWYWVFAVLLPIDGGYLSVRLKPVSELSGRIQKFYSELSARERDETLDPEQSVAILRAQAEASGYASYTAFMAYALSLELAERDRQLRRAVDARTSMLGEMNEAMAKLTKEQIGLLRSFEALQSVPNNMRIVASRLEPSGGPVSAISENYKASSVVISERLRQFVAGRDNLCAQMAWQVARALFLLGCSRVLPEMNREFREEETHEKIDFAEERTLLAQLEVKGISDARAAMLSAADFAAQMTQQSRDIRRQMLGLDTIRVLGRVECGRMRDSSEGLSATIDQLDSFHDDIKSRLEAIMRLSEVVKHSLTRYLRLEQAAA</sequence>
<accession>A0A074J642</accession>
<dbReference type="CDD" id="cd00130">
    <property type="entry name" value="PAS"/>
    <property type="match status" value="1"/>
</dbReference>
<evidence type="ECO:0000313" key="3">
    <source>
        <dbReference type="Proteomes" id="UP000027432"/>
    </source>
</evidence>